<proteinExistence type="predicted"/>
<name>A0A916YWR5_9BACT</name>
<organism evidence="1 2">
    <name type="scientific">Emticicia aquatilis</name>
    <dbReference type="NCBI Taxonomy" id="1537369"/>
    <lineage>
        <taxon>Bacteria</taxon>
        <taxon>Pseudomonadati</taxon>
        <taxon>Bacteroidota</taxon>
        <taxon>Cytophagia</taxon>
        <taxon>Cytophagales</taxon>
        <taxon>Leadbetterellaceae</taxon>
        <taxon>Emticicia</taxon>
    </lineage>
</organism>
<dbReference type="Proteomes" id="UP000609064">
    <property type="component" value="Unassembled WGS sequence"/>
</dbReference>
<protein>
    <submittedName>
        <fullName evidence="1">Uncharacterized protein</fullName>
    </submittedName>
</protein>
<dbReference type="RefSeq" id="WP_188766859.1">
    <property type="nucleotide sequence ID" value="NZ_BMKK01000005.1"/>
</dbReference>
<sequence length="76" mass="8806">MNYLNGKEVRLGDVVEITHHDSQKYQTVILEIIEPNSPKAIDWNIPNGGVFVEDPLIGLTMWPYMDEDIILLRRKI</sequence>
<reference evidence="1" key="1">
    <citation type="journal article" date="2014" name="Int. J. Syst. Evol. Microbiol.">
        <title>Complete genome sequence of Corynebacterium casei LMG S-19264T (=DSM 44701T), isolated from a smear-ripened cheese.</title>
        <authorList>
            <consortium name="US DOE Joint Genome Institute (JGI-PGF)"/>
            <person name="Walter F."/>
            <person name="Albersmeier A."/>
            <person name="Kalinowski J."/>
            <person name="Ruckert C."/>
        </authorList>
    </citation>
    <scope>NUCLEOTIDE SEQUENCE</scope>
    <source>
        <strain evidence="1">CGMCC 1.15958</strain>
    </source>
</reference>
<dbReference type="AlphaFoldDB" id="A0A916YWR5"/>
<accession>A0A916YWR5</accession>
<reference evidence="1" key="2">
    <citation type="submission" date="2020-09" db="EMBL/GenBank/DDBJ databases">
        <authorList>
            <person name="Sun Q."/>
            <person name="Zhou Y."/>
        </authorList>
    </citation>
    <scope>NUCLEOTIDE SEQUENCE</scope>
    <source>
        <strain evidence="1">CGMCC 1.15958</strain>
    </source>
</reference>
<evidence type="ECO:0000313" key="2">
    <source>
        <dbReference type="Proteomes" id="UP000609064"/>
    </source>
</evidence>
<gene>
    <name evidence="1" type="ORF">GCM10011514_29380</name>
</gene>
<evidence type="ECO:0000313" key="1">
    <source>
        <dbReference type="EMBL" id="GGD63473.1"/>
    </source>
</evidence>
<comment type="caution">
    <text evidence="1">The sequence shown here is derived from an EMBL/GenBank/DDBJ whole genome shotgun (WGS) entry which is preliminary data.</text>
</comment>
<dbReference type="EMBL" id="BMKK01000005">
    <property type="protein sequence ID" value="GGD63473.1"/>
    <property type="molecule type" value="Genomic_DNA"/>
</dbReference>
<keyword evidence="2" id="KW-1185">Reference proteome</keyword>